<dbReference type="Proteomes" id="UP000477083">
    <property type="component" value="Unassembled WGS sequence"/>
</dbReference>
<dbReference type="EMBL" id="WWNR01000004">
    <property type="protein sequence ID" value="MZQ88907.1"/>
    <property type="molecule type" value="Genomic_DNA"/>
</dbReference>
<dbReference type="RefSeq" id="WP_161344990.1">
    <property type="nucleotide sequence ID" value="NZ_BMGW01000004.1"/>
</dbReference>
<organism evidence="2 3">
    <name type="scientific">Frigidibacter albus</name>
    <dbReference type="NCBI Taxonomy" id="1465486"/>
    <lineage>
        <taxon>Bacteria</taxon>
        <taxon>Pseudomonadati</taxon>
        <taxon>Pseudomonadota</taxon>
        <taxon>Alphaproteobacteria</taxon>
        <taxon>Rhodobacterales</taxon>
        <taxon>Paracoccaceae</taxon>
        <taxon>Frigidibacter</taxon>
    </lineage>
</organism>
<evidence type="ECO:0000313" key="3">
    <source>
        <dbReference type="Proteomes" id="UP000477083"/>
    </source>
</evidence>
<reference evidence="2 3" key="1">
    <citation type="submission" date="2020-01" db="EMBL/GenBank/DDBJ databases">
        <title>Frigidibacter albus SP32T (=CGMCC 1.13995T).</title>
        <authorList>
            <person name="Liao X."/>
        </authorList>
    </citation>
    <scope>NUCLEOTIDE SEQUENCE [LARGE SCALE GENOMIC DNA]</scope>
    <source>
        <strain evidence="2 3">SP32</strain>
    </source>
</reference>
<proteinExistence type="predicted"/>
<evidence type="ECO:0000313" key="2">
    <source>
        <dbReference type="EMBL" id="MZQ88907.1"/>
    </source>
</evidence>
<protein>
    <submittedName>
        <fullName evidence="2">DUF4440 domain-containing protein</fullName>
    </submittedName>
</protein>
<dbReference type="Pfam" id="PF14534">
    <property type="entry name" value="DUF4440"/>
    <property type="match status" value="1"/>
</dbReference>
<accession>A0A6L8VEY5</accession>
<dbReference type="SUPFAM" id="SSF54427">
    <property type="entry name" value="NTF2-like"/>
    <property type="match status" value="1"/>
</dbReference>
<keyword evidence="3" id="KW-1185">Reference proteome</keyword>
<dbReference type="InterPro" id="IPR027843">
    <property type="entry name" value="DUF4440"/>
</dbReference>
<dbReference type="OrthoDB" id="7353854at2"/>
<sequence>MTAPIWTLEAALWTGGLPEYRKSMDPSCMMVLPGPGILQGEAILASLEAAPRWREVDMAGRHLAETDGLCVLGYVATANREGAAPYRAACSSAWVRRESGWKIVQHQQTPLD</sequence>
<evidence type="ECO:0000259" key="1">
    <source>
        <dbReference type="Pfam" id="PF14534"/>
    </source>
</evidence>
<dbReference type="InterPro" id="IPR032710">
    <property type="entry name" value="NTF2-like_dom_sf"/>
</dbReference>
<gene>
    <name evidence="2" type="ORF">GS660_07325</name>
</gene>
<dbReference type="Gene3D" id="3.10.450.50">
    <property type="match status" value="1"/>
</dbReference>
<dbReference type="AlphaFoldDB" id="A0A6L8VEY5"/>
<feature type="domain" description="DUF4440" evidence="1">
    <location>
        <begin position="8"/>
        <end position="103"/>
    </location>
</feature>
<name>A0A6L8VEY5_9RHOB</name>
<comment type="caution">
    <text evidence="2">The sequence shown here is derived from an EMBL/GenBank/DDBJ whole genome shotgun (WGS) entry which is preliminary data.</text>
</comment>